<dbReference type="SMART" id="SM00091">
    <property type="entry name" value="PAS"/>
    <property type="match status" value="2"/>
</dbReference>
<dbReference type="InterPro" id="IPR013655">
    <property type="entry name" value="PAS_fold_3"/>
</dbReference>
<dbReference type="NCBIfam" id="TIGR00229">
    <property type="entry name" value="sensory_box"/>
    <property type="match status" value="2"/>
</dbReference>
<evidence type="ECO:0000259" key="2">
    <source>
        <dbReference type="PROSITE" id="PS50887"/>
    </source>
</evidence>
<dbReference type="PANTHER" id="PTHR44757:SF2">
    <property type="entry name" value="BIOFILM ARCHITECTURE MAINTENANCE PROTEIN MBAA"/>
    <property type="match status" value="1"/>
</dbReference>
<keyword evidence="5" id="KW-1185">Reference proteome</keyword>
<evidence type="ECO:0000313" key="6">
    <source>
        <dbReference type="Proteomes" id="UP000471152"/>
    </source>
</evidence>
<dbReference type="SMART" id="SM00267">
    <property type="entry name" value="GGDEF"/>
    <property type="match status" value="1"/>
</dbReference>
<protein>
    <submittedName>
        <fullName evidence="4">Diguanylate cyclase</fullName>
    </submittedName>
</protein>
<dbReference type="PANTHER" id="PTHR44757">
    <property type="entry name" value="DIGUANYLATE CYCLASE DGCP"/>
    <property type="match status" value="1"/>
</dbReference>
<organism evidence="4 6">
    <name type="scientific">Modestobacter muralis</name>
    <dbReference type="NCBI Taxonomy" id="1608614"/>
    <lineage>
        <taxon>Bacteria</taxon>
        <taxon>Bacillati</taxon>
        <taxon>Actinomycetota</taxon>
        <taxon>Actinomycetes</taxon>
        <taxon>Geodermatophilales</taxon>
        <taxon>Geodermatophilaceae</taxon>
        <taxon>Modestobacter</taxon>
    </lineage>
</organism>
<dbReference type="PROSITE" id="PS50112">
    <property type="entry name" value="PAS"/>
    <property type="match status" value="2"/>
</dbReference>
<dbReference type="Gene3D" id="3.30.450.20">
    <property type="entry name" value="PAS domain"/>
    <property type="match status" value="2"/>
</dbReference>
<feature type="domain" description="PAS" evidence="1">
    <location>
        <begin position="148"/>
        <end position="200"/>
    </location>
</feature>
<evidence type="ECO:0000313" key="5">
    <source>
        <dbReference type="Proteomes" id="UP000468828"/>
    </source>
</evidence>
<gene>
    <name evidence="4" type="ORF">G3R41_03415</name>
    <name evidence="3" type="ORF">GCU67_03415</name>
</gene>
<reference evidence="3 5" key="1">
    <citation type="submission" date="2020-01" db="EMBL/GenBank/DDBJ databases">
        <title>the WGS Modestobacter muralis CPCC 204518.</title>
        <authorList>
            <person name="Jiang Z."/>
        </authorList>
    </citation>
    <scope>NUCLEOTIDE SEQUENCE [LARGE SCALE GENOMIC DNA]</scope>
    <source>
        <strain evidence="3 5">DSM 100205</strain>
    </source>
</reference>
<dbReference type="PROSITE" id="PS50887">
    <property type="entry name" value="GGDEF"/>
    <property type="match status" value="1"/>
</dbReference>
<dbReference type="NCBIfam" id="TIGR00254">
    <property type="entry name" value="GGDEF"/>
    <property type="match status" value="1"/>
</dbReference>
<dbReference type="CDD" id="cd01949">
    <property type="entry name" value="GGDEF"/>
    <property type="match status" value="1"/>
</dbReference>
<dbReference type="SUPFAM" id="SSF55073">
    <property type="entry name" value="Nucleotide cyclase"/>
    <property type="match status" value="1"/>
</dbReference>
<dbReference type="EMBL" id="JAAGWH010000011">
    <property type="protein sequence ID" value="NEK93229.1"/>
    <property type="molecule type" value="Genomic_DNA"/>
</dbReference>
<comment type="caution">
    <text evidence="4">The sequence shown here is derived from an EMBL/GenBank/DDBJ whole genome shotgun (WGS) entry which is preliminary data.</text>
</comment>
<dbReference type="InterPro" id="IPR013656">
    <property type="entry name" value="PAS_4"/>
</dbReference>
<proteinExistence type="predicted"/>
<dbReference type="Gene3D" id="3.30.70.270">
    <property type="match status" value="1"/>
</dbReference>
<evidence type="ECO:0000259" key="1">
    <source>
        <dbReference type="PROSITE" id="PS50112"/>
    </source>
</evidence>
<evidence type="ECO:0000313" key="4">
    <source>
        <dbReference type="EMBL" id="NEN49996.1"/>
    </source>
</evidence>
<dbReference type="Pfam" id="PF08447">
    <property type="entry name" value="PAS_3"/>
    <property type="match status" value="1"/>
</dbReference>
<dbReference type="InterPro" id="IPR000014">
    <property type="entry name" value="PAS"/>
</dbReference>
<accession>A0A6P0H5L3</accession>
<reference evidence="4 6" key="2">
    <citation type="submission" date="2020-02" db="EMBL/GenBank/DDBJ databases">
        <title>The WGS of Modestobacter muralis DSM 100205.</title>
        <authorList>
            <person name="Jiang Z."/>
        </authorList>
    </citation>
    <scope>NUCLEOTIDE SEQUENCE [LARGE SCALE GENOMIC DNA]</scope>
    <source>
        <strain evidence="4 6">DSM 100205</strain>
    </source>
</reference>
<dbReference type="EMBL" id="JAAGWB010000011">
    <property type="protein sequence ID" value="NEN49996.1"/>
    <property type="molecule type" value="Genomic_DNA"/>
</dbReference>
<dbReference type="Pfam" id="PF00990">
    <property type="entry name" value="GGDEF"/>
    <property type="match status" value="1"/>
</dbReference>
<dbReference type="InterPro" id="IPR000160">
    <property type="entry name" value="GGDEF_dom"/>
</dbReference>
<dbReference type="RefSeq" id="WP_163609685.1">
    <property type="nucleotide sequence ID" value="NZ_JAAGWB010000011.1"/>
</dbReference>
<sequence length="544" mass="57757">MTDQAASDWSCAHTLAAMVAQQHLLIGAMTADGTLVPVPPALRLPAERVLLAPPDMRTVLDLIVPADASAAIADFERALATGYATGASRLRSDPGVVRPHVVLDARELHGVLLTGFDLSAGGPLAVAVRPDVALSAGRRPRTATVRKDAFANFTAIDERTTRMLGWTPEDLVGTRALDLVHPDDQQRAVSAWLELLSRRDSERVRLRHRGSDGSWVWLELENSYQPADDPAQAVVTTQMTDISDEMAAQEQARRQAQLLHRVAEALPVGILQLDTELRVVYANSRLGTILGVPAVTGHAELSAALEPADRAAVAAVLEAVLAAGDDAVAGTEMELTVRHAGTGAARVCSVTVTALSDREGAPGVLLCVSDVTEHARMREELTAQATYDALTGAHNRASTMVVLARTLREEHGRPAAAVFLDLDHLKSVNDLLGHRAGDELLVVAADRIRSALRHGDVLGRLGGDEFLVVSRDVGSRAAALALATRVRDALVGPVQLTDGAAELSASLGVACSEPGMDAVELTRRADQAMYASKQDRRAEPVLFG</sequence>
<name>A0A6P0H5L3_9ACTN</name>
<dbReference type="InterPro" id="IPR035965">
    <property type="entry name" value="PAS-like_dom_sf"/>
</dbReference>
<evidence type="ECO:0000313" key="3">
    <source>
        <dbReference type="EMBL" id="NEK93229.1"/>
    </source>
</evidence>
<dbReference type="InterPro" id="IPR029787">
    <property type="entry name" value="Nucleotide_cyclase"/>
</dbReference>
<dbReference type="AlphaFoldDB" id="A0A6P0H5L3"/>
<dbReference type="InterPro" id="IPR052155">
    <property type="entry name" value="Biofilm_reg_signaling"/>
</dbReference>
<dbReference type="InterPro" id="IPR043128">
    <property type="entry name" value="Rev_trsase/Diguanyl_cyclase"/>
</dbReference>
<dbReference type="SUPFAM" id="SSF55785">
    <property type="entry name" value="PYP-like sensor domain (PAS domain)"/>
    <property type="match status" value="2"/>
</dbReference>
<feature type="domain" description="PAS" evidence="1">
    <location>
        <begin position="255"/>
        <end position="324"/>
    </location>
</feature>
<dbReference type="Proteomes" id="UP000468828">
    <property type="component" value="Unassembled WGS sequence"/>
</dbReference>
<dbReference type="CDD" id="cd00130">
    <property type="entry name" value="PAS"/>
    <property type="match status" value="1"/>
</dbReference>
<dbReference type="Pfam" id="PF08448">
    <property type="entry name" value="PAS_4"/>
    <property type="match status" value="1"/>
</dbReference>
<dbReference type="Proteomes" id="UP000471152">
    <property type="component" value="Unassembled WGS sequence"/>
</dbReference>
<feature type="domain" description="GGDEF" evidence="2">
    <location>
        <begin position="413"/>
        <end position="544"/>
    </location>
</feature>